<organism evidence="3 4">
    <name type="scientific">Corynebacterium lemuris</name>
    <dbReference type="NCBI Taxonomy" id="1859292"/>
    <lineage>
        <taxon>Bacteria</taxon>
        <taxon>Bacillati</taxon>
        <taxon>Actinomycetota</taxon>
        <taxon>Actinomycetes</taxon>
        <taxon>Mycobacteriales</taxon>
        <taxon>Corynebacteriaceae</taxon>
        <taxon>Corynebacterium</taxon>
    </lineage>
</organism>
<keyword evidence="2" id="KW-0472">Membrane</keyword>
<evidence type="ECO:0000256" key="1">
    <source>
        <dbReference type="SAM" id="MobiDB-lite"/>
    </source>
</evidence>
<sequence length="185" mass="19103">MDTDMYRSGWQPEPPPRSSSNAVLWVLIGLLAVFLAAGLIGGIWWFTSSRPPVQGQGAAGTVTATAEPPAPPPSPVTVTVEAPAPTPAPAPAPAPAPVPSSGVPGTLISAGGYLENVWVGSSNTSEAFAMNVSNAYLENRAITGLHNATVYAWSPVTGQSYAMNCRETSWYVTCTGGNNAVVYIS</sequence>
<dbReference type="Proteomes" id="UP001205965">
    <property type="component" value="Unassembled WGS sequence"/>
</dbReference>
<keyword evidence="2" id="KW-0812">Transmembrane</keyword>
<feature type="region of interest" description="Disordered" evidence="1">
    <location>
        <begin position="55"/>
        <end position="98"/>
    </location>
</feature>
<keyword evidence="4" id="KW-1185">Reference proteome</keyword>
<accession>A0ABT2FYW3</accession>
<proteinExistence type="predicted"/>
<name>A0ABT2FYW3_9CORY</name>
<feature type="compositionally biased region" description="Pro residues" evidence="1">
    <location>
        <begin position="84"/>
        <end position="98"/>
    </location>
</feature>
<reference evidence="3 4" key="1">
    <citation type="submission" date="2022-08" db="EMBL/GenBank/DDBJ databases">
        <title>YIM 101645 draft genome.</title>
        <authorList>
            <person name="Chen X."/>
        </authorList>
    </citation>
    <scope>NUCLEOTIDE SEQUENCE [LARGE SCALE GENOMIC DNA]</scope>
    <source>
        <strain evidence="3 4">YIM 101645</strain>
    </source>
</reference>
<dbReference type="RefSeq" id="WP_259428499.1">
    <property type="nucleotide sequence ID" value="NZ_JANWTC010000010.1"/>
</dbReference>
<comment type="caution">
    <text evidence="3">The sequence shown here is derived from an EMBL/GenBank/DDBJ whole genome shotgun (WGS) entry which is preliminary data.</text>
</comment>
<feature type="transmembrane region" description="Helical" evidence="2">
    <location>
        <begin position="22"/>
        <end position="46"/>
    </location>
</feature>
<evidence type="ECO:0000256" key="2">
    <source>
        <dbReference type="SAM" id="Phobius"/>
    </source>
</evidence>
<gene>
    <name evidence="3" type="ORF">NYP18_12310</name>
</gene>
<evidence type="ECO:0008006" key="5">
    <source>
        <dbReference type="Google" id="ProtNLM"/>
    </source>
</evidence>
<protein>
    <recommendedName>
        <fullName evidence="5">Secreted protein</fullName>
    </recommendedName>
</protein>
<evidence type="ECO:0000313" key="4">
    <source>
        <dbReference type="Proteomes" id="UP001205965"/>
    </source>
</evidence>
<dbReference type="EMBL" id="JANWTC010000010">
    <property type="protein sequence ID" value="MCS5480435.1"/>
    <property type="molecule type" value="Genomic_DNA"/>
</dbReference>
<keyword evidence="2" id="KW-1133">Transmembrane helix</keyword>
<evidence type="ECO:0000313" key="3">
    <source>
        <dbReference type="EMBL" id="MCS5480435.1"/>
    </source>
</evidence>